<dbReference type="RefSeq" id="WP_007621130.1">
    <property type="nucleotide sequence ID" value="NZ_BAEO01000041.1"/>
</dbReference>
<keyword evidence="1" id="KW-1133">Transmembrane helix</keyword>
<organism evidence="2 3">
    <name type="scientific">Paraglaciecola arctica BSs20135</name>
    <dbReference type="NCBI Taxonomy" id="493475"/>
    <lineage>
        <taxon>Bacteria</taxon>
        <taxon>Pseudomonadati</taxon>
        <taxon>Pseudomonadota</taxon>
        <taxon>Gammaproteobacteria</taxon>
        <taxon>Alteromonadales</taxon>
        <taxon>Alteromonadaceae</taxon>
        <taxon>Paraglaciecola</taxon>
    </lineage>
</organism>
<feature type="transmembrane region" description="Helical" evidence="1">
    <location>
        <begin position="21"/>
        <end position="47"/>
    </location>
</feature>
<dbReference type="STRING" id="493475.GARC_2870"/>
<evidence type="ECO:0000313" key="2">
    <source>
        <dbReference type="EMBL" id="GAC19835.1"/>
    </source>
</evidence>
<protein>
    <submittedName>
        <fullName evidence="2">Uncharacterized protein</fullName>
    </submittedName>
</protein>
<reference evidence="2 3" key="1">
    <citation type="journal article" date="2017" name="Antonie Van Leeuwenhoek">
        <title>Rhizobium rhizosphaerae sp. nov., a novel species isolated from rice rhizosphere.</title>
        <authorList>
            <person name="Zhao J.J."/>
            <person name="Zhang J."/>
            <person name="Zhang R.J."/>
            <person name="Zhang C.W."/>
            <person name="Yin H.Q."/>
            <person name="Zhang X.X."/>
        </authorList>
    </citation>
    <scope>NUCLEOTIDE SEQUENCE [LARGE SCALE GENOMIC DNA]</scope>
    <source>
        <strain evidence="2 3">BSs20135</strain>
    </source>
</reference>
<evidence type="ECO:0000256" key="1">
    <source>
        <dbReference type="SAM" id="Phobius"/>
    </source>
</evidence>
<sequence>MTEQNSSRPLSSTKSPAKLPANVRVMIALTASPTLLVVGMLFYTLFVDGWQKVSVSMIIFSLLCTLAYYVVITGHPPRFRTKKAIKQ</sequence>
<proteinExistence type="predicted"/>
<evidence type="ECO:0000313" key="3">
    <source>
        <dbReference type="Proteomes" id="UP000006327"/>
    </source>
</evidence>
<name>K6Z8T4_9ALTE</name>
<dbReference type="EMBL" id="BAEO01000041">
    <property type="protein sequence ID" value="GAC19835.1"/>
    <property type="molecule type" value="Genomic_DNA"/>
</dbReference>
<feature type="transmembrane region" description="Helical" evidence="1">
    <location>
        <begin position="53"/>
        <end position="72"/>
    </location>
</feature>
<dbReference type="AlphaFoldDB" id="K6Z8T4"/>
<comment type="caution">
    <text evidence="2">The sequence shown here is derived from an EMBL/GenBank/DDBJ whole genome shotgun (WGS) entry which is preliminary data.</text>
</comment>
<accession>K6Z8T4</accession>
<gene>
    <name evidence="2" type="ORF">GARC_2870</name>
</gene>
<keyword evidence="3" id="KW-1185">Reference proteome</keyword>
<dbReference type="Proteomes" id="UP000006327">
    <property type="component" value="Unassembled WGS sequence"/>
</dbReference>
<keyword evidence="1" id="KW-0472">Membrane</keyword>
<dbReference type="OrthoDB" id="6388057at2"/>
<keyword evidence="1" id="KW-0812">Transmembrane</keyword>